<reference evidence="3" key="1">
    <citation type="journal article" date="2019" name="Plant Biotechnol. J.">
        <title>Genome sequencing of the Australian wild diploid species Gossypium australe highlights disease resistance and delayed gland morphogenesis.</title>
        <authorList>
            <person name="Cai Y."/>
            <person name="Cai X."/>
            <person name="Wang Q."/>
            <person name="Wang P."/>
            <person name="Zhang Y."/>
            <person name="Cai C."/>
            <person name="Xu Y."/>
            <person name="Wang K."/>
            <person name="Zhou Z."/>
            <person name="Wang C."/>
            <person name="Geng S."/>
            <person name="Li B."/>
            <person name="Dong Q."/>
            <person name="Hou Y."/>
            <person name="Wang H."/>
            <person name="Ai P."/>
            <person name="Liu Z."/>
            <person name="Yi F."/>
            <person name="Sun M."/>
            <person name="An G."/>
            <person name="Cheng J."/>
            <person name="Zhang Y."/>
            <person name="Shi Q."/>
            <person name="Xie Y."/>
            <person name="Shi X."/>
            <person name="Chang Y."/>
            <person name="Huang F."/>
            <person name="Chen Y."/>
            <person name="Hong S."/>
            <person name="Mi L."/>
            <person name="Sun Q."/>
            <person name="Zhang L."/>
            <person name="Zhou B."/>
            <person name="Peng R."/>
            <person name="Zhang X."/>
            <person name="Liu F."/>
        </authorList>
    </citation>
    <scope>NUCLEOTIDE SEQUENCE [LARGE SCALE GENOMIC DNA]</scope>
    <source>
        <strain evidence="3">cv. PA1801</strain>
    </source>
</reference>
<dbReference type="OrthoDB" id="661860at2759"/>
<protein>
    <submittedName>
        <fullName evidence="2">DNA/RNA polymerases superfamily protein</fullName>
    </submittedName>
</protein>
<gene>
    <name evidence="2" type="ORF">EPI10_006599</name>
</gene>
<accession>A0A5B6WRJ1</accession>
<feature type="domain" description="Retrotransposon gag" evidence="1">
    <location>
        <begin position="6"/>
        <end position="75"/>
    </location>
</feature>
<dbReference type="Pfam" id="PF03732">
    <property type="entry name" value="Retrotrans_gag"/>
    <property type="match status" value="1"/>
</dbReference>
<comment type="caution">
    <text evidence="2">The sequence shown here is derived from an EMBL/GenBank/DDBJ whole genome shotgun (WGS) entry which is preliminary data.</text>
</comment>
<evidence type="ECO:0000313" key="3">
    <source>
        <dbReference type="Proteomes" id="UP000325315"/>
    </source>
</evidence>
<name>A0A5B6WRJ1_9ROSI</name>
<evidence type="ECO:0000259" key="1">
    <source>
        <dbReference type="Pfam" id="PF03732"/>
    </source>
</evidence>
<dbReference type="Proteomes" id="UP000325315">
    <property type="component" value="Unassembled WGS sequence"/>
</dbReference>
<sequence length="78" mass="9826">MCDTRYQWWNTLISVVPKEQVTWEFFQSEFRKKFISQRFLDQKHKEFLELKQGRKTITEYEREFVWLSKHAREYVSTE</sequence>
<keyword evidence="3" id="KW-1185">Reference proteome</keyword>
<proteinExistence type="predicted"/>
<evidence type="ECO:0000313" key="2">
    <source>
        <dbReference type="EMBL" id="KAA3484519.1"/>
    </source>
</evidence>
<dbReference type="EMBL" id="SMMG02000002">
    <property type="protein sequence ID" value="KAA3484519.1"/>
    <property type="molecule type" value="Genomic_DNA"/>
</dbReference>
<organism evidence="2 3">
    <name type="scientific">Gossypium australe</name>
    <dbReference type="NCBI Taxonomy" id="47621"/>
    <lineage>
        <taxon>Eukaryota</taxon>
        <taxon>Viridiplantae</taxon>
        <taxon>Streptophyta</taxon>
        <taxon>Embryophyta</taxon>
        <taxon>Tracheophyta</taxon>
        <taxon>Spermatophyta</taxon>
        <taxon>Magnoliopsida</taxon>
        <taxon>eudicotyledons</taxon>
        <taxon>Gunneridae</taxon>
        <taxon>Pentapetalae</taxon>
        <taxon>rosids</taxon>
        <taxon>malvids</taxon>
        <taxon>Malvales</taxon>
        <taxon>Malvaceae</taxon>
        <taxon>Malvoideae</taxon>
        <taxon>Gossypium</taxon>
    </lineage>
</organism>
<dbReference type="InterPro" id="IPR005162">
    <property type="entry name" value="Retrotrans_gag_dom"/>
</dbReference>
<dbReference type="AlphaFoldDB" id="A0A5B6WRJ1"/>